<name>A0A1F8ABB6_9EURO</name>
<dbReference type="OrthoDB" id="4496774at2759"/>
<dbReference type="GeneID" id="34445419"/>
<dbReference type="Proteomes" id="UP000179179">
    <property type="component" value="Unassembled WGS sequence"/>
</dbReference>
<protein>
    <submittedName>
        <fullName evidence="2">Uncharacterized protein</fullName>
    </submittedName>
</protein>
<evidence type="ECO:0000256" key="1">
    <source>
        <dbReference type="SAM" id="Coils"/>
    </source>
</evidence>
<keyword evidence="3" id="KW-1185">Reference proteome</keyword>
<reference evidence="2 3" key="1">
    <citation type="journal article" date="2016" name="Genome Biol. Evol.">
        <title>Draft genome sequence of an aflatoxigenic Aspergillus species, A. bombycis.</title>
        <authorList>
            <person name="Moore G.G."/>
            <person name="Mack B.M."/>
            <person name="Beltz S.B."/>
            <person name="Gilbert M.K."/>
        </authorList>
    </citation>
    <scope>NUCLEOTIDE SEQUENCE [LARGE SCALE GENOMIC DNA]</scope>
    <source>
        <strain evidence="3">NRRL 26010</strain>
    </source>
</reference>
<evidence type="ECO:0000313" key="3">
    <source>
        <dbReference type="Proteomes" id="UP000179179"/>
    </source>
</evidence>
<organism evidence="2 3">
    <name type="scientific">Aspergillus bombycis</name>
    <dbReference type="NCBI Taxonomy" id="109264"/>
    <lineage>
        <taxon>Eukaryota</taxon>
        <taxon>Fungi</taxon>
        <taxon>Dikarya</taxon>
        <taxon>Ascomycota</taxon>
        <taxon>Pezizomycotina</taxon>
        <taxon>Eurotiomycetes</taxon>
        <taxon>Eurotiomycetidae</taxon>
        <taxon>Eurotiales</taxon>
        <taxon>Aspergillaceae</taxon>
        <taxon>Aspergillus</taxon>
    </lineage>
</organism>
<evidence type="ECO:0000313" key="2">
    <source>
        <dbReference type="EMBL" id="OGM48648.1"/>
    </source>
</evidence>
<gene>
    <name evidence="2" type="ORF">ABOM_002029</name>
</gene>
<keyword evidence="1" id="KW-0175">Coiled coil</keyword>
<dbReference type="STRING" id="109264.A0A1F8ABB6"/>
<dbReference type="AlphaFoldDB" id="A0A1F8ABB6"/>
<feature type="coiled-coil region" evidence="1">
    <location>
        <begin position="90"/>
        <end position="124"/>
    </location>
</feature>
<proteinExistence type="predicted"/>
<dbReference type="EMBL" id="LYCR01000014">
    <property type="protein sequence ID" value="OGM48648.1"/>
    <property type="molecule type" value="Genomic_DNA"/>
</dbReference>
<dbReference type="RefSeq" id="XP_022392365.1">
    <property type="nucleotide sequence ID" value="XM_022529159.1"/>
</dbReference>
<comment type="caution">
    <text evidence="2">The sequence shown here is derived from an EMBL/GenBank/DDBJ whole genome shotgun (WGS) entry which is preliminary data.</text>
</comment>
<accession>A0A1F8ABB6</accession>
<sequence length="151" mass="17962">MPLKDYLAKRFEPLLRCLEDKLEQGGHFRKAQQLRRKQHEWRTYQPQLPEHFDSYYIAQHAYRCLIQREAYLQIQHNTLFQQLNEGRPVADTLVTEMESIQKDLQDFNRAIWNAELEIQNILRNFPDGPFKRALPNVQTWVDVVAEGVVVA</sequence>